<evidence type="ECO:0000256" key="1">
    <source>
        <dbReference type="ARBA" id="ARBA00022669"/>
    </source>
</evidence>
<dbReference type="Pfam" id="PF01476">
    <property type="entry name" value="LysM"/>
    <property type="match status" value="3"/>
</dbReference>
<dbReference type="Gene3D" id="3.10.350.10">
    <property type="entry name" value="LysM domain"/>
    <property type="match status" value="3"/>
</dbReference>
<organism evidence="5 6">
    <name type="scientific">Escallonia herrerae</name>
    <dbReference type="NCBI Taxonomy" id="1293975"/>
    <lineage>
        <taxon>Eukaryota</taxon>
        <taxon>Viridiplantae</taxon>
        <taxon>Streptophyta</taxon>
        <taxon>Embryophyta</taxon>
        <taxon>Tracheophyta</taxon>
        <taxon>Spermatophyta</taxon>
        <taxon>Magnoliopsida</taxon>
        <taxon>eudicotyledons</taxon>
        <taxon>Gunneridae</taxon>
        <taxon>Pentapetalae</taxon>
        <taxon>asterids</taxon>
        <taxon>campanulids</taxon>
        <taxon>Escalloniales</taxon>
        <taxon>Escalloniaceae</taxon>
        <taxon>Escallonia</taxon>
    </lineage>
</organism>
<dbReference type="PANTHER" id="PTHR34997:SF1">
    <property type="entry name" value="PEPTIDOGLYCAN-BINDING LYSIN DOMAIN"/>
    <property type="match status" value="1"/>
</dbReference>
<dbReference type="InterPro" id="IPR018392">
    <property type="entry name" value="LysM"/>
</dbReference>
<dbReference type="SMART" id="SM00257">
    <property type="entry name" value="LysM"/>
    <property type="match status" value="2"/>
</dbReference>
<dbReference type="EMBL" id="JAVXUP010001208">
    <property type="protein sequence ID" value="KAK3014607.1"/>
    <property type="molecule type" value="Genomic_DNA"/>
</dbReference>
<evidence type="ECO:0000313" key="6">
    <source>
        <dbReference type="Proteomes" id="UP001188597"/>
    </source>
</evidence>
<proteinExistence type="predicted"/>
<feature type="domain" description="LysM" evidence="4">
    <location>
        <begin position="23"/>
        <end position="67"/>
    </location>
</feature>
<keyword evidence="3" id="KW-1133">Transmembrane helix</keyword>
<feature type="domain" description="LysM" evidence="4">
    <location>
        <begin position="160"/>
        <end position="204"/>
    </location>
</feature>
<dbReference type="CDD" id="cd00118">
    <property type="entry name" value="LysM"/>
    <property type="match status" value="2"/>
</dbReference>
<keyword evidence="3" id="KW-0812">Transmembrane</keyword>
<dbReference type="GO" id="GO:0008061">
    <property type="term" value="F:chitin binding"/>
    <property type="evidence" value="ECO:0007669"/>
    <property type="project" value="UniProtKB-KW"/>
</dbReference>
<dbReference type="SUPFAM" id="SSF54106">
    <property type="entry name" value="LysM domain"/>
    <property type="match status" value="2"/>
</dbReference>
<protein>
    <recommendedName>
        <fullName evidence="4">LysM domain-containing protein</fullName>
    </recommendedName>
</protein>
<dbReference type="Proteomes" id="UP001188597">
    <property type="component" value="Unassembled WGS sequence"/>
</dbReference>
<dbReference type="InterPro" id="IPR052210">
    <property type="entry name" value="LysM1-like"/>
</dbReference>
<dbReference type="InterPro" id="IPR036779">
    <property type="entry name" value="LysM_dom_sf"/>
</dbReference>
<keyword evidence="1" id="KW-0147">Chitin-binding</keyword>
<keyword evidence="2" id="KW-0843">Virulence</keyword>
<dbReference type="AlphaFoldDB" id="A0AA88VTD6"/>
<evidence type="ECO:0000313" key="5">
    <source>
        <dbReference type="EMBL" id="KAK3014607.1"/>
    </source>
</evidence>
<keyword evidence="6" id="KW-1185">Reference proteome</keyword>
<keyword evidence="3" id="KW-0472">Membrane</keyword>
<dbReference type="PANTHER" id="PTHR34997">
    <property type="entry name" value="AM15"/>
    <property type="match status" value="1"/>
</dbReference>
<dbReference type="PROSITE" id="PS51782">
    <property type="entry name" value="LYSM"/>
    <property type="match status" value="2"/>
</dbReference>
<comment type="caution">
    <text evidence="5">The sequence shown here is derived from an EMBL/GenBank/DDBJ whole genome shotgun (WGS) entry which is preliminary data.</text>
</comment>
<accession>A0AA88VTD6</accession>
<name>A0AA88VTD6_9ASTE</name>
<feature type="transmembrane region" description="Helical" evidence="3">
    <location>
        <begin position="72"/>
        <end position="91"/>
    </location>
</feature>
<evidence type="ECO:0000256" key="2">
    <source>
        <dbReference type="ARBA" id="ARBA00023026"/>
    </source>
</evidence>
<evidence type="ECO:0000256" key="3">
    <source>
        <dbReference type="SAM" id="Phobius"/>
    </source>
</evidence>
<sequence length="209" mass="22397">MAESRSTPSIGFSTVKAAPSCDTVYGVQSEDTCFGIAQTFKLTTEFFDSINPNINCAAIFVGGKMAKANIKLAMFLYMVVVVSFLLTIKIAESRSTPSMAKAAPSCDTVFGVRSGDTCFGIVQTFKLTTEFFDSINPNLNCTAMFAAGLTGGRPTPHCNEVLSVESGDTCFAITQAFNMTTAFFDAINPNLNCRKLFVGEWLCIAGTVN</sequence>
<evidence type="ECO:0000259" key="4">
    <source>
        <dbReference type="PROSITE" id="PS51782"/>
    </source>
</evidence>
<gene>
    <name evidence="5" type="ORF">RJ639_009840</name>
</gene>
<reference evidence="5" key="1">
    <citation type="submission" date="2022-12" db="EMBL/GenBank/DDBJ databases">
        <title>Draft genome assemblies for two species of Escallonia (Escalloniales).</title>
        <authorList>
            <person name="Chanderbali A."/>
            <person name="Dervinis C."/>
            <person name="Anghel I."/>
            <person name="Soltis D."/>
            <person name="Soltis P."/>
            <person name="Zapata F."/>
        </authorList>
    </citation>
    <scope>NUCLEOTIDE SEQUENCE</scope>
    <source>
        <strain evidence="5">UCBG64.0493</strain>
        <tissue evidence="5">Leaf</tissue>
    </source>
</reference>